<gene>
    <name evidence="2" type="ORF">Pyn_32367</name>
</gene>
<evidence type="ECO:0000256" key="1">
    <source>
        <dbReference type="ARBA" id="ARBA00023303"/>
    </source>
</evidence>
<dbReference type="GO" id="GO:0034220">
    <property type="term" value="P:monoatomic ion transmembrane transport"/>
    <property type="evidence" value="ECO:0007669"/>
    <property type="project" value="UniProtKB-KW"/>
</dbReference>
<dbReference type="EMBL" id="PJQY01004004">
    <property type="protein sequence ID" value="PQM32641.1"/>
    <property type="molecule type" value="Genomic_DNA"/>
</dbReference>
<reference evidence="2 3" key="1">
    <citation type="submission" date="2018-02" db="EMBL/GenBank/DDBJ databases">
        <title>Draft genome of wild Prunus yedoensis var. nudiflora.</title>
        <authorList>
            <person name="Baek S."/>
            <person name="Kim J.-H."/>
            <person name="Choi K."/>
            <person name="Kim G.-B."/>
            <person name="Cho A."/>
            <person name="Jang H."/>
            <person name="Shin C.-H."/>
            <person name="Yu H.-J."/>
            <person name="Mun J.-H."/>
        </authorList>
    </citation>
    <scope>NUCLEOTIDE SEQUENCE [LARGE SCALE GENOMIC DNA]</scope>
    <source>
        <strain evidence="3">cv. Jeju island</strain>
        <tissue evidence="2">Leaf</tissue>
    </source>
</reference>
<protein>
    <recommendedName>
        <fullName evidence="4">Cyclic nucleotide-gated ion channel 1-like</fullName>
    </recommendedName>
</protein>
<keyword evidence="1" id="KW-0406">Ion transport</keyword>
<evidence type="ECO:0000313" key="2">
    <source>
        <dbReference type="EMBL" id="PQM32641.1"/>
    </source>
</evidence>
<dbReference type="GO" id="GO:0016020">
    <property type="term" value="C:membrane"/>
    <property type="evidence" value="ECO:0007669"/>
    <property type="project" value="UniProtKB-SubCell"/>
</dbReference>
<keyword evidence="1" id="KW-0407">Ion channel</keyword>
<evidence type="ECO:0008006" key="4">
    <source>
        <dbReference type="Google" id="ProtNLM"/>
    </source>
</evidence>
<dbReference type="OrthoDB" id="1163027at2759"/>
<proteinExistence type="predicted"/>
<evidence type="ECO:0000313" key="3">
    <source>
        <dbReference type="Proteomes" id="UP000250321"/>
    </source>
</evidence>
<dbReference type="AlphaFoldDB" id="A0A314U5W6"/>
<keyword evidence="3" id="KW-1185">Reference proteome</keyword>
<name>A0A314U5W6_PRUYE</name>
<keyword evidence="1" id="KW-0813">Transport</keyword>
<sequence length="102" mass="11594">MRKTSALEWRKKLRNAALVLRSLTDIIFVVRIVHQIRTKLEDSEEPAKGRESLGWKWRPLLCVPIIMDLLAILPIPQLAIVVAFSERGALVCAKRLPTSPIQ</sequence>
<accession>A0A314U5W6</accession>
<dbReference type="PANTHER" id="PTHR45651">
    <property type="entry name" value="CYCLIC NUCLEOTIDE-GATED ION CHANNEL 15-RELATED-RELATED"/>
    <property type="match status" value="1"/>
</dbReference>
<comment type="caution">
    <text evidence="2">The sequence shown here is derived from an EMBL/GenBank/DDBJ whole genome shotgun (WGS) entry which is preliminary data.</text>
</comment>
<organism evidence="2 3">
    <name type="scientific">Prunus yedoensis var. nudiflora</name>
    <dbReference type="NCBI Taxonomy" id="2094558"/>
    <lineage>
        <taxon>Eukaryota</taxon>
        <taxon>Viridiplantae</taxon>
        <taxon>Streptophyta</taxon>
        <taxon>Embryophyta</taxon>
        <taxon>Tracheophyta</taxon>
        <taxon>Spermatophyta</taxon>
        <taxon>Magnoliopsida</taxon>
        <taxon>eudicotyledons</taxon>
        <taxon>Gunneridae</taxon>
        <taxon>Pentapetalae</taxon>
        <taxon>rosids</taxon>
        <taxon>fabids</taxon>
        <taxon>Rosales</taxon>
        <taxon>Rosaceae</taxon>
        <taxon>Amygdaloideae</taxon>
        <taxon>Amygdaleae</taxon>
        <taxon>Prunus</taxon>
    </lineage>
</organism>
<dbReference type="PANTHER" id="PTHR45651:SF68">
    <property type="entry name" value="ION TRANSPORT DOMAIN-CONTAINING PROTEIN"/>
    <property type="match status" value="1"/>
</dbReference>
<dbReference type="Proteomes" id="UP000250321">
    <property type="component" value="Unassembled WGS sequence"/>
</dbReference>